<evidence type="ECO:0000313" key="3">
    <source>
        <dbReference type="EMBL" id="MFI2478624.1"/>
    </source>
</evidence>
<evidence type="ECO:0000256" key="1">
    <source>
        <dbReference type="ARBA" id="ARBA00009437"/>
    </source>
</evidence>
<organism evidence="3 4">
    <name type="scientific">Nocardia xishanensis</name>
    <dbReference type="NCBI Taxonomy" id="238964"/>
    <lineage>
        <taxon>Bacteria</taxon>
        <taxon>Bacillati</taxon>
        <taxon>Actinomycetota</taxon>
        <taxon>Actinomycetes</taxon>
        <taxon>Mycobacteriales</taxon>
        <taxon>Nocardiaceae</taxon>
        <taxon>Nocardia</taxon>
    </lineage>
</organism>
<name>A0ABW7XBV8_9NOCA</name>
<reference evidence="3 4" key="1">
    <citation type="submission" date="2024-10" db="EMBL/GenBank/DDBJ databases">
        <title>The Natural Products Discovery Center: Release of the First 8490 Sequenced Strains for Exploring Actinobacteria Biosynthetic Diversity.</title>
        <authorList>
            <person name="Kalkreuter E."/>
            <person name="Kautsar S.A."/>
            <person name="Yang D."/>
            <person name="Bader C.D."/>
            <person name="Teijaro C.N."/>
            <person name="Fluegel L."/>
            <person name="Davis C.M."/>
            <person name="Simpson J.R."/>
            <person name="Lauterbach L."/>
            <person name="Steele A.D."/>
            <person name="Gui C."/>
            <person name="Meng S."/>
            <person name="Li G."/>
            <person name="Viehrig K."/>
            <person name="Ye F."/>
            <person name="Su P."/>
            <person name="Kiefer A.F."/>
            <person name="Nichols A."/>
            <person name="Cepeda A.J."/>
            <person name="Yan W."/>
            <person name="Fan B."/>
            <person name="Jiang Y."/>
            <person name="Adhikari A."/>
            <person name="Zheng C.-J."/>
            <person name="Schuster L."/>
            <person name="Cowan T.M."/>
            <person name="Smanski M.J."/>
            <person name="Chevrette M.G."/>
            <person name="De Carvalho L.P.S."/>
            <person name="Shen B."/>
        </authorList>
    </citation>
    <scope>NUCLEOTIDE SEQUENCE [LARGE SCALE GENOMIC DNA]</scope>
    <source>
        <strain evidence="3 4">NPDC019275</strain>
    </source>
</reference>
<comment type="similarity">
    <text evidence="1">Belongs to the LysR transcriptional regulatory family.</text>
</comment>
<dbReference type="PANTHER" id="PTHR30537">
    <property type="entry name" value="HTH-TYPE TRANSCRIPTIONAL REGULATOR"/>
    <property type="match status" value="1"/>
</dbReference>
<comment type="caution">
    <text evidence="3">The sequence shown here is derived from an EMBL/GenBank/DDBJ whole genome shotgun (WGS) entry which is preliminary data.</text>
</comment>
<dbReference type="Gene3D" id="3.40.190.290">
    <property type="match status" value="1"/>
</dbReference>
<dbReference type="InterPro" id="IPR058163">
    <property type="entry name" value="LysR-type_TF_proteobact-type"/>
</dbReference>
<dbReference type="Pfam" id="PF03466">
    <property type="entry name" value="LysR_substrate"/>
    <property type="match status" value="1"/>
</dbReference>
<evidence type="ECO:0000313" key="4">
    <source>
        <dbReference type="Proteomes" id="UP001611415"/>
    </source>
</evidence>
<dbReference type="RefSeq" id="WP_397096234.1">
    <property type="nucleotide sequence ID" value="NZ_JBIRYO010000045.1"/>
</dbReference>
<gene>
    <name evidence="3" type="ORF">ACH49W_35175</name>
</gene>
<keyword evidence="4" id="KW-1185">Reference proteome</keyword>
<dbReference type="EMBL" id="JBIRYO010000045">
    <property type="protein sequence ID" value="MFI2478624.1"/>
    <property type="molecule type" value="Genomic_DNA"/>
</dbReference>
<sequence length="217" mass="23745">MDSLATGGRLSGTVRIATPDGFGAFLLAPNLAELCAKHPDLDIQIVTATRQDVVATREFDIAVTLEPPSPRSVEVSELADYKLGLFATRGYLAAHPRITRVLDLRDHRLIGYVDALLDIPALRILDDILPGLRVSIQTNNITGQWTAVAGGLGVGVLPRYLGDSDPRLERVLAEEVTVTRKYWLVVPRDLHRLARVRTAVAMLRTLVATQDGLIPRD</sequence>
<accession>A0ABW7XBV8</accession>
<protein>
    <submittedName>
        <fullName evidence="3">Substrate-binding domain-containing protein</fullName>
    </submittedName>
</protein>
<proteinExistence type="inferred from homology"/>
<dbReference type="SUPFAM" id="SSF53850">
    <property type="entry name" value="Periplasmic binding protein-like II"/>
    <property type="match status" value="1"/>
</dbReference>
<feature type="domain" description="LysR substrate-binding" evidence="2">
    <location>
        <begin position="8"/>
        <end position="205"/>
    </location>
</feature>
<evidence type="ECO:0000259" key="2">
    <source>
        <dbReference type="Pfam" id="PF03466"/>
    </source>
</evidence>
<dbReference type="InterPro" id="IPR005119">
    <property type="entry name" value="LysR_subst-bd"/>
</dbReference>
<dbReference type="Proteomes" id="UP001611415">
    <property type="component" value="Unassembled WGS sequence"/>
</dbReference>
<dbReference type="PANTHER" id="PTHR30537:SF3">
    <property type="entry name" value="TRANSCRIPTIONAL REGULATORY PROTEIN"/>
    <property type="match status" value="1"/>
</dbReference>